<dbReference type="Pfam" id="PF10075">
    <property type="entry name" value="CSN8_PSD8_EIF3K"/>
    <property type="match status" value="1"/>
</dbReference>
<sequence>MEPYSLKSLERLERSLLNNEALSLLDICSLLELYQIYPESAKPDIVCKVLLLSIMHLPKPDLKACIHLLTERIQNDDNVSRIIQLANYLETTRFSDFWAHASSCNHLLTSVPGFFAAVRENILILLGITFQRIQKDVLANYLNLDGPLLDALVKEKGFASVLVPSGQLIVLPKNENNQMVVKRTQEVIRMEQVAPVLRSVTVGFY</sequence>
<dbReference type="OrthoDB" id="337745at2759"/>
<evidence type="ECO:0000313" key="2">
    <source>
        <dbReference type="EMBL" id="GAX79673.1"/>
    </source>
</evidence>
<dbReference type="InterPro" id="IPR009374">
    <property type="entry name" value="eIF3k"/>
</dbReference>
<dbReference type="Proteomes" id="UP000232323">
    <property type="component" value="Unassembled WGS sequence"/>
</dbReference>
<dbReference type="SUPFAM" id="SSF48371">
    <property type="entry name" value="ARM repeat"/>
    <property type="match status" value="1"/>
</dbReference>
<comment type="caution">
    <text evidence="2">The sequence shown here is derived from an EMBL/GenBank/DDBJ whole genome shotgun (WGS) entry which is preliminary data.</text>
</comment>
<keyword evidence="3" id="KW-1185">Reference proteome</keyword>
<dbReference type="AlphaFoldDB" id="A0A250X9A9"/>
<dbReference type="InterPro" id="IPR016024">
    <property type="entry name" value="ARM-type_fold"/>
</dbReference>
<dbReference type="GO" id="GO:0003743">
    <property type="term" value="F:translation initiation factor activity"/>
    <property type="evidence" value="ECO:0007669"/>
    <property type="project" value="InterPro"/>
</dbReference>
<dbReference type="InterPro" id="IPR033464">
    <property type="entry name" value="CSN8_PSD8_EIF3K"/>
</dbReference>
<dbReference type="PANTHER" id="PTHR13022">
    <property type="entry name" value="EUKARYOTIC TRANSLATION INITIATION FACTOR 3 SUBUNIT 11"/>
    <property type="match status" value="1"/>
</dbReference>
<feature type="domain" description="CSN8/PSMD8/EIF3K" evidence="1">
    <location>
        <begin position="42"/>
        <end position="157"/>
    </location>
</feature>
<reference evidence="2 3" key="1">
    <citation type="submission" date="2017-08" db="EMBL/GenBank/DDBJ databases">
        <title>Acidophilic green algal genome provides insights into adaptation to an acidic environment.</title>
        <authorList>
            <person name="Hirooka S."/>
            <person name="Hirose Y."/>
            <person name="Kanesaki Y."/>
            <person name="Higuchi S."/>
            <person name="Fujiwara T."/>
            <person name="Onuma R."/>
            <person name="Era A."/>
            <person name="Ohbayashi R."/>
            <person name="Uzuka A."/>
            <person name="Nozaki H."/>
            <person name="Yoshikawa H."/>
            <person name="Miyagishima S.Y."/>
        </authorList>
    </citation>
    <scope>NUCLEOTIDE SEQUENCE [LARGE SCALE GENOMIC DNA]</scope>
    <source>
        <strain evidence="2 3">NIES-2499</strain>
    </source>
</reference>
<dbReference type="STRING" id="1157962.A0A250X9A9"/>
<accession>A0A250X9A9</accession>
<dbReference type="Gene3D" id="1.25.40.250">
    <property type="entry name" value="ARM repeat, domain 1"/>
    <property type="match status" value="1"/>
</dbReference>
<organism evidence="2 3">
    <name type="scientific">Chlamydomonas eustigma</name>
    <dbReference type="NCBI Taxonomy" id="1157962"/>
    <lineage>
        <taxon>Eukaryota</taxon>
        <taxon>Viridiplantae</taxon>
        <taxon>Chlorophyta</taxon>
        <taxon>core chlorophytes</taxon>
        <taxon>Chlorophyceae</taxon>
        <taxon>CS clade</taxon>
        <taxon>Chlamydomonadales</taxon>
        <taxon>Chlamydomonadaceae</taxon>
        <taxon>Chlamydomonas</taxon>
    </lineage>
</organism>
<dbReference type="GO" id="GO:0005852">
    <property type="term" value="C:eukaryotic translation initiation factor 3 complex"/>
    <property type="evidence" value="ECO:0007669"/>
    <property type="project" value="InterPro"/>
</dbReference>
<dbReference type="GO" id="GO:0006446">
    <property type="term" value="P:regulation of translational initiation"/>
    <property type="evidence" value="ECO:0007669"/>
    <property type="project" value="InterPro"/>
</dbReference>
<dbReference type="InterPro" id="IPR036388">
    <property type="entry name" value="WH-like_DNA-bd_sf"/>
</dbReference>
<dbReference type="SUPFAM" id="SSF46785">
    <property type="entry name" value="Winged helix' DNA-binding domain"/>
    <property type="match status" value="1"/>
</dbReference>
<dbReference type="GO" id="GO:0043022">
    <property type="term" value="F:ribosome binding"/>
    <property type="evidence" value="ECO:0007669"/>
    <property type="project" value="InterPro"/>
</dbReference>
<evidence type="ECO:0000259" key="1">
    <source>
        <dbReference type="Pfam" id="PF10075"/>
    </source>
</evidence>
<dbReference type="EMBL" id="BEGY01000044">
    <property type="protein sequence ID" value="GAX79673.1"/>
    <property type="molecule type" value="Genomic_DNA"/>
</dbReference>
<name>A0A250X9A9_9CHLO</name>
<dbReference type="Gene3D" id="1.10.10.10">
    <property type="entry name" value="Winged helix-like DNA-binding domain superfamily/Winged helix DNA-binding domain"/>
    <property type="match status" value="1"/>
</dbReference>
<proteinExistence type="predicted"/>
<dbReference type="PANTHER" id="PTHR13022:SF0">
    <property type="entry name" value="EUKARYOTIC TRANSLATION INITIATION FACTOR 3 SUBUNIT K"/>
    <property type="match status" value="1"/>
</dbReference>
<gene>
    <name evidence="2" type="ORF">CEUSTIGMA_g7114.t1</name>
</gene>
<protein>
    <recommendedName>
        <fullName evidence="1">CSN8/PSMD8/EIF3K domain-containing protein</fullName>
    </recommendedName>
</protein>
<dbReference type="InterPro" id="IPR016020">
    <property type="entry name" value="Transl_init_fac_sub12_N_euk"/>
</dbReference>
<dbReference type="InterPro" id="IPR036390">
    <property type="entry name" value="WH_DNA-bd_sf"/>
</dbReference>
<evidence type="ECO:0000313" key="3">
    <source>
        <dbReference type="Proteomes" id="UP000232323"/>
    </source>
</evidence>